<dbReference type="FunCoup" id="Q6CPJ7">
    <property type="interactions" value="96"/>
</dbReference>
<dbReference type="SMART" id="SM00382">
    <property type="entry name" value="AAA"/>
    <property type="match status" value="1"/>
</dbReference>
<evidence type="ECO:0000256" key="4">
    <source>
        <dbReference type="SAM" id="MobiDB-lite"/>
    </source>
</evidence>
<evidence type="ECO:0000256" key="3">
    <source>
        <dbReference type="ARBA" id="ARBA00022840"/>
    </source>
</evidence>
<dbReference type="GO" id="GO:0005524">
    <property type="term" value="F:ATP binding"/>
    <property type="evidence" value="ECO:0007669"/>
    <property type="project" value="UniProtKB-KW"/>
</dbReference>
<sequence length="729" mass="80816">MDNHGLLMKFSRIRKKPQQPLNSLAELYSRIANETIHYLGLEQRHEYKAAIQGWKLMATDAMYKLNNIDRQYPNFASYTEEELNLQTGIRELCDKAMKNVERVQLLCEDVPKPDNNSGKTFSIGNGGKFKVHTLRDGMYKMRYNKSGSGLGLKNDKNVQTANPVNFSASKSLPAVIPQDPFEDFDNEVNLIDLTDAETVPYDPSPLPTFSISSDPKQEPYTDYLNISEEDMTRLKTLDKLNGTADAFSLLSVDTAEAQRPSPRRPSPPPVPPQRKPSAKQKTTTSDTNVDAALKSSPPTQPKQQRPVQRRNTSISAAVAASQPQLKAKAVKRPVVTAKKSIQNGNSTSKLKKPISKSSPSLINTVVRTTSQTKTRVNPTSVAATTKTSAISTNPTITKPAPQSLDEVTQTKEQLEDELIESLPGVDKTAAKQIFSEIVVHGDEVYWDDIAGLETAKNSLKEAVVYPFLRPDLFRGLREPVRGMLLFGPPGTGKTMLARAVATESKSTFFSISASSLTSKYLGESEKLVRALFAVAKKLSPSIIFVDEIDSIMGSRNNESENESSRRIKNEFLVQWSSLSSAAAGKDSKDTDDRVLVLAATNLPWSIDEAARRRFVRRQYIPLPEATTRKVQLKRLLLNQRHTLTDEEFEELVLLTDGYSGSDITSLAKDAAMGPLRELGDELLFTETDSIRSVNLEDFRNSLKYIKPSVSKDGLNRYEEWAASFGSSGV</sequence>
<feature type="region of interest" description="Disordered" evidence="4">
    <location>
        <begin position="197"/>
        <end position="220"/>
    </location>
</feature>
<dbReference type="InterPro" id="IPR003593">
    <property type="entry name" value="AAA+_ATPase"/>
</dbReference>
<feature type="compositionally biased region" description="Polar residues" evidence="4">
    <location>
        <begin position="279"/>
        <end position="288"/>
    </location>
</feature>
<dbReference type="Pfam" id="PF09336">
    <property type="entry name" value="Vps4_C"/>
    <property type="match status" value="1"/>
</dbReference>
<accession>Q6CPJ7</accession>
<dbReference type="KEGG" id="kla:KLLA0_E04379g"/>
<feature type="compositionally biased region" description="Polar residues" evidence="4">
    <location>
        <begin position="301"/>
        <end position="315"/>
    </location>
</feature>
<proteinExistence type="inferred from homology"/>
<gene>
    <name evidence="6" type="ORF">KLLA0_E04379g</name>
</gene>
<dbReference type="AlphaFoldDB" id="Q6CPJ7"/>
<dbReference type="PANTHER" id="PTHR23074">
    <property type="entry name" value="AAA DOMAIN-CONTAINING"/>
    <property type="match status" value="1"/>
</dbReference>
<dbReference type="Gene3D" id="1.10.8.60">
    <property type="match status" value="1"/>
</dbReference>
<dbReference type="InterPro" id="IPR015415">
    <property type="entry name" value="Spast_Vps4_C"/>
</dbReference>
<dbReference type="InterPro" id="IPR003959">
    <property type="entry name" value="ATPase_AAA_core"/>
</dbReference>
<feature type="region of interest" description="Disordered" evidence="4">
    <location>
        <begin position="253"/>
        <end position="332"/>
    </location>
</feature>
<dbReference type="InterPro" id="IPR041569">
    <property type="entry name" value="AAA_lid_3"/>
</dbReference>
<organism evidence="6 7">
    <name type="scientific">Kluyveromyces lactis (strain ATCC 8585 / CBS 2359 / DSM 70799 / NBRC 1267 / NRRL Y-1140 / WM37)</name>
    <name type="common">Yeast</name>
    <name type="synonym">Candida sphaerica</name>
    <dbReference type="NCBI Taxonomy" id="284590"/>
    <lineage>
        <taxon>Eukaryota</taxon>
        <taxon>Fungi</taxon>
        <taxon>Dikarya</taxon>
        <taxon>Ascomycota</taxon>
        <taxon>Saccharomycotina</taxon>
        <taxon>Saccharomycetes</taxon>
        <taxon>Saccharomycetales</taxon>
        <taxon>Saccharomycetaceae</taxon>
        <taxon>Kluyveromyces</taxon>
    </lineage>
</organism>
<dbReference type="InterPro" id="IPR027417">
    <property type="entry name" value="P-loop_NTPase"/>
</dbReference>
<dbReference type="PANTHER" id="PTHR23074:SF17">
    <property type="entry name" value="FIDGETIN-LIKE PROTEIN 1"/>
    <property type="match status" value="1"/>
</dbReference>
<dbReference type="InterPro" id="IPR050304">
    <property type="entry name" value="MT-severing_AAA_ATPase"/>
</dbReference>
<evidence type="ECO:0000313" key="6">
    <source>
        <dbReference type="EMBL" id="CAG99229.1"/>
    </source>
</evidence>
<name>Q6CPJ7_KLULA</name>
<dbReference type="Pfam" id="PF17862">
    <property type="entry name" value="AAA_lid_3"/>
    <property type="match status" value="1"/>
</dbReference>
<dbReference type="HOGENOM" id="CLU_000688_15_2_1"/>
<dbReference type="FunFam" id="3.40.50.300:FF:000093">
    <property type="entry name" value="Fidgetin-like 1"/>
    <property type="match status" value="1"/>
</dbReference>
<dbReference type="PROSITE" id="PS00674">
    <property type="entry name" value="AAA"/>
    <property type="match status" value="1"/>
</dbReference>
<feature type="compositionally biased region" description="Polar residues" evidence="4">
    <location>
        <begin position="385"/>
        <end position="396"/>
    </location>
</feature>
<dbReference type="EMBL" id="CR382125">
    <property type="protein sequence ID" value="CAG99229.1"/>
    <property type="molecule type" value="Genomic_DNA"/>
</dbReference>
<dbReference type="GO" id="GO:0016887">
    <property type="term" value="F:ATP hydrolysis activity"/>
    <property type="evidence" value="ECO:0007669"/>
    <property type="project" value="InterPro"/>
</dbReference>
<dbReference type="FunFam" id="1.10.8.60:FF:000022">
    <property type="entry name" value="Fidgetin like 1"/>
    <property type="match status" value="1"/>
</dbReference>
<dbReference type="Gene3D" id="3.40.50.300">
    <property type="entry name" value="P-loop containing nucleotide triphosphate hydrolases"/>
    <property type="match status" value="1"/>
</dbReference>
<evidence type="ECO:0000256" key="1">
    <source>
        <dbReference type="ARBA" id="ARBA00006914"/>
    </source>
</evidence>
<evidence type="ECO:0000313" key="7">
    <source>
        <dbReference type="Proteomes" id="UP000000598"/>
    </source>
</evidence>
<dbReference type="PaxDb" id="284590-Q6CPJ7"/>
<dbReference type="STRING" id="284590.Q6CPJ7"/>
<keyword evidence="7" id="KW-1185">Reference proteome</keyword>
<dbReference type="InParanoid" id="Q6CPJ7"/>
<keyword evidence="2" id="KW-0547">Nucleotide-binding</keyword>
<reference evidence="6 7" key="1">
    <citation type="journal article" date="2004" name="Nature">
        <title>Genome evolution in yeasts.</title>
        <authorList>
            <consortium name="Genolevures"/>
            <person name="Dujon B."/>
            <person name="Sherman D."/>
            <person name="Fischer G."/>
            <person name="Durrens P."/>
            <person name="Casaregola S."/>
            <person name="Lafontaine I."/>
            <person name="de Montigny J."/>
            <person name="Marck C."/>
            <person name="Neuveglise C."/>
            <person name="Talla E."/>
            <person name="Goffard N."/>
            <person name="Frangeul L."/>
            <person name="Aigle M."/>
            <person name="Anthouard V."/>
            <person name="Babour A."/>
            <person name="Barbe V."/>
            <person name="Barnay S."/>
            <person name="Blanchin S."/>
            <person name="Beckerich J.M."/>
            <person name="Beyne E."/>
            <person name="Bleykasten C."/>
            <person name="Boisrame A."/>
            <person name="Boyer J."/>
            <person name="Cattolico L."/>
            <person name="Confanioleri F."/>
            <person name="de Daruvar A."/>
            <person name="Despons L."/>
            <person name="Fabre E."/>
            <person name="Fairhead C."/>
            <person name="Ferry-Dumazet H."/>
            <person name="Groppi A."/>
            <person name="Hantraye F."/>
            <person name="Hennequin C."/>
            <person name="Jauniaux N."/>
            <person name="Joyet P."/>
            <person name="Kachouri R."/>
            <person name="Kerrest A."/>
            <person name="Koszul R."/>
            <person name="Lemaire M."/>
            <person name="Lesur I."/>
            <person name="Ma L."/>
            <person name="Muller H."/>
            <person name="Nicaud J.M."/>
            <person name="Nikolski M."/>
            <person name="Oztas S."/>
            <person name="Ozier-Kalogeropoulos O."/>
            <person name="Pellenz S."/>
            <person name="Potier S."/>
            <person name="Richard G.F."/>
            <person name="Straub M.L."/>
            <person name="Suleau A."/>
            <person name="Swennene D."/>
            <person name="Tekaia F."/>
            <person name="Wesolowski-Louvel M."/>
            <person name="Westhof E."/>
            <person name="Wirth B."/>
            <person name="Zeniou-Meyer M."/>
            <person name="Zivanovic I."/>
            <person name="Bolotin-Fukuhara M."/>
            <person name="Thierry A."/>
            <person name="Bouchier C."/>
            <person name="Caudron B."/>
            <person name="Scarpelli C."/>
            <person name="Gaillardin C."/>
            <person name="Weissenbach J."/>
            <person name="Wincker P."/>
            <person name="Souciet J.L."/>
        </authorList>
    </citation>
    <scope>NUCLEOTIDE SEQUENCE [LARGE SCALE GENOMIC DNA]</scope>
    <source>
        <strain evidence="7">ATCC 8585 / CBS 2359 / DSM 70799 / NBRC 1267 / NRRL Y-1140 / WM37</strain>
    </source>
</reference>
<dbReference type="CDD" id="cd19509">
    <property type="entry name" value="RecA-like_VPS4-like"/>
    <property type="match status" value="1"/>
</dbReference>
<dbReference type="SUPFAM" id="SSF52540">
    <property type="entry name" value="P-loop containing nucleoside triphosphate hydrolases"/>
    <property type="match status" value="1"/>
</dbReference>
<protein>
    <submittedName>
        <fullName evidence="6">KLLA0E04379p</fullName>
    </submittedName>
</protein>
<dbReference type="Pfam" id="PF00004">
    <property type="entry name" value="AAA"/>
    <property type="match status" value="1"/>
</dbReference>
<comment type="similarity">
    <text evidence="1">Belongs to the AAA ATPase family.</text>
</comment>
<feature type="compositionally biased region" description="Pro residues" evidence="4">
    <location>
        <begin position="263"/>
        <end position="274"/>
    </location>
</feature>
<keyword evidence="3" id="KW-0067">ATP-binding</keyword>
<dbReference type="InterPro" id="IPR003960">
    <property type="entry name" value="ATPase_AAA_CS"/>
</dbReference>
<evidence type="ECO:0000256" key="2">
    <source>
        <dbReference type="ARBA" id="ARBA00022741"/>
    </source>
</evidence>
<feature type="region of interest" description="Disordered" evidence="4">
    <location>
        <begin position="385"/>
        <end position="405"/>
    </location>
</feature>
<dbReference type="Proteomes" id="UP000000598">
    <property type="component" value="Chromosome E"/>
</dbReference>
<evidence type="ECO:0000259" key="5">
    <source>
        <dbReference type="SMART" id="SM00382"/>
    </source>
</evidence>
<feature type="domain" description="AAA+ ATPase" evidence="5">
    <location>
        <begin position="479"/>
        <end position="624"/>
    </location>
</feature>
<dbReference type="eggNOG" id="KOG0740">
    <property type="taxonomic scope" value="Eukaryota"/>
</dbReference>